<gene>
    <name evidence="5" type="ORF">HRG_07152</name>
</gene>
<proteinExistence type="predicted"/>
<comment type="subcellular location">
    <subcellularLocation>
        <location evidence="1">Mitochondrion</location>
    </subcellularLocation>
</comment>
<evidence type="ECO:0000313" key="6">
    <source>
        <dbReference type="Proteomes" id="UP000824596"/>
    </source>
</evidence>
<dbReference type="OrthoDB" id="5022336at2759"/>
<accession>A0A9P8MVB8</accession>
<dbReference type="SUPFAM" id="SSF56672">
    <property type="entry name" value="DNA/RNA polymerases"/>
    <property type="match status" value="1"/>
</dbReference>
<dbReference type="Proteomes" id="UP000824596">
    <property type="component" value="Unassembled WGS sequence"/>
</dbReference>
<evidence type="ECO:0000256" key="3">
    <source>
        <dbReference type="SAM" id="MobiDB-lite"/>
    </source>
</evidence>
<organism evidence="5 6">
    <name type="scientific">Hirsutella rhossiliensis</name>
    <dbReference type="NCBI Taxonomy" id="111463"/>
    <lineage>
        <taxon>Eukaryota</taxon>
        <taxon>Fungi</taxon>
        <taxon>Dikarya</taxon>
        <taxon>Ascomycota</taxon>
        <taxon>Pezizomycotina</taxon>
        <taxon>Sordariomycetes</taxon>
        <taxon>Hypocreomycetidae</taxon>
        <taxon>Hypocreales</taxon>
        <taxon>Ophiocordycipitaceae</taxon>
        <taxon>Hirsutella</taxon>
    </lineage>
</organism>
<dbReference type="Pfam" id="PF07727">
    <property type="entry name" value="RVT_2"/>
    <property type="match status" value="1"/>
</dbReference>
<dbReference type="AlphaFoldDB" id="A0A9P8MVB8"/>
<feature type="region of interest" description="Disordered" evidence="3">
    <location>
        <begin position="244"/>
        <end position="329"/>
    </location>
</feature>
<keyword evidence="2" id="KW-0496">Mitochondrion</keyword>
<evidence type="ECO:0000256" key="1">
    <source>
        <dbReference type="ARBA" id="ARBA00004173"/>
    </source>
</evidence>
<reference evidence="5" key="1">
    <citation type="submission" date="2021-09" db="EMBL/GenBank/DDBJ databases">
        <title>A high-quality genome of the endoparasitic fungus Hirsutella rhossiliensis with a comparison of Hirsutella genomes reveals transposable elements contributing to genome size variation.</title>
        <authorList>
            <person name="Lin R."/>
            <person name="Jiao Y."/>
            <person name="Sun X."/>
            <person name="Ling J."/>
            <person name="Xie B."/>
            <person name="Cheng X."/>
        </authorList>
    </citation>
    <scope>NUCLEOTIDE SEQUENCE</scope>
    <source>
        <strain evidence="5">HR02</strain>
    </source>
</reference>
<keyword evidence="5" id="KW-0695">RNA-directed DNA polymerase</keyword>
<keyword evidence="5" id="KW-0808">Transferase</keyword>
<sequence length="329" mass="37420">MKAESLANSLQRLPVPKSYRKARVSPDWETKWKPAFDKQYKYLQDRSVWTLEELPHDAKLLPGKWVLDEKKLPTGELVGRARWEHDSWAVQDVYAAVASTTSVKIFLIWTAILDLECYQFDIATAFLNADIPEGTNIYVMQPEGYEDGTSRVCLLKKALYGLRKSPLWWFLTITPILKTLGFEPLDADLCLFKDEKRGCILILYVDDMLVAAPTKETVFHVKEQLQSFFELSLAVMPKKLDYGPPTRKSVRTASQVPDQGPSTQDQDQDSTPILQLQEETSASIEDPPTMAQVTAQLAARQPAILDRIESRETKKPPPRLTTLIRISRP</sequence>
<feature type="compositionally biased region" description="Basic and acidic residues" evidence="3">
    <location>
        <begin position="306"/>
        <end position="315"/>
    </location>
</feature>
<comment type="caution">
    <text evidence="5">The sequence shown here is derived from an EMBL/GenBank/DDBJ whole genome shotgun (WGS) entry which is preliminary data.</text>
</comment>
<dbReference type="GeneID" id="68356281"/>
<dbReference type="GO" id="GO:0005739">
    <property type="term" value="C:mitochondrion"/>
    <property type="evidence" value="ECO:0007669"/>
    <property type="project" value="UniProtKB-SubCell"/>
</dbReference>
<dbReference type="EMBL" id="JAIZPD010000007">
    <property type="protein sequence ID" value="KAH0962072.1"/>
    <property type="molecule type" value="Genomic_DNA"/>
</dbReference>
<evidence type="ECO:0000313" key="5">
    <source>
        <dbReference type="EMBL" id="KAH0962072.1"/>
    </source>
</evidence>
<dbReference type="InterPro" id="IPR013103">
    <property type="entry name" value="RVT_2"/>
</dbReference>
<feature type="compositionally biased region" description="Polar residues" evidence="3">
    <location>
        <begin position="251"/>
        <end position="283"/>
    </location>
</feature>
<feature type="domain" description="Reverse transcriptase Ty1/copia-type" evidence="4">
    <location>
        <begin position="47"/>
        <end position="232"/>
    </location>
</feature>
<dbReference type="RefSeq" id="XP_044719585.1">
    <property type="nucleotide sequence ID" value="XM_044865623.1"/>
</dbReference>
<evidence type="ECO:0000256" key="2">
    <source>
        <dbReference type="ARBA" id="ARBA00023128"/>
    </source>
</evidence>
<keyword evidence="6" id="KW-1185">Reference proteome</keyword>
<keyword evidence="5" id="KW-0548">Nucleotidyltransferase</keyword>
<name>A0A9P8MVB8_9HYPO</name>
<dbReference type="InterPro" id="IPR043502">
    <property type="entry name" value="DNA/RNA_pol_sf"/>
</dbReference>
<protein>
    <submittedName>
        <fullName evidence="5">Reverse transcriptase (RNA-dependent DNA polymerase) domain-containing protein</fullName>
    </submittedName>
</protein>
<evidence type="ECO:0000259" key="4">
    <source>
        <dbReference type="Pfam" id="PF07727"/>
    </source>
</evidence>
<dbReference type="GO" id="GO:0003964">
    <property type="term" value="F:RNA-directed DNA polymerase activity"/>
    <property type="evidence" value="ECO:0007669"/>
    <property type="project" value="UniProtKB-KW"/>
</dbReference>